<feature type="domain" description="Pseudouridine synthase RsuA/RluA-like" evidence="6">
    <location>
        <begin position="95"/>
        <end position="248"/>
    </location>
</feature>
<dbReference type="InterPro" id="IPR050188">
    <property type="entry name" value="RluA_PseudoU_synthase"/>
</dbReference>
<organism evidence="7 8">
    <name type="scientific">Alicyclobacillus dauci</name>
    <dbReference type="NCBI Taxonomy" id="1475485"/>
    <lineage>
        <taxon>Bacteria</taxon>
        <taxon>Bacillati</taxon>
        <taxon>Bacillota</taxon>
        <taxon>Bacilli</taxon>
        <taxon>Bacillales</taxon>
        <taxon>Alicyclobacillaceae</taxon>
        <taxon>Alicyclobacillus</taxon>
    </lineage>
</organism>
<evidence type="ECO:0000259" key="6">
    <source>
        <dbReference type="Pfam" id="PF00849"/>
    </source>
</evidence>
<evidence type="ECO:0000313" key="7">
    <source>
        <dbReference type="EMBL" id="WAH35451.1"/>
    </source>
</evidence>
<comment type="similarity">
    <text evidence="2 5">Belongs to the pseudouridine synthase RluA family.</text>
</comment>
<evidence type="ECO:0000256" key="2">
    <source>
        <dbReference type="ARBA" id="ARBA00010876"/>
    </source>
</evidence>
<dbReference type="CDD" id="cd00165">
    <property type="entry name" value="S4"/>
    <property type="match status" value="1"/>
</dbReference>
<dbReference type="SUPFAM" id="SSF55120">
    <property type="entry name" value="Pseudouridine synthase"/>
    <property type="match status" value="1"/>
</dbReference>
<dbReference type="PROSITE" id="PS01129">
    <property type="entry name" value="PSI_RLU"/>
    <property type="match status" value="1"/>
</dbReference>
<dbReference type="InterPro" id="IPR020103">
    <property type="entry name" value="PsdUridine_synth_cat_dom_sf"/>
</dbReference>
<dbReference type="InterPro" id="IPR006145">
    <property type="entry name" value="PsdUridine_synth_RsuA/RluA"/>
</dbReference>
<dbReference type="InterPro" id="IPR036986">
    <property type="entry name" value="S4_RNA-bd_sf"/>
</dbReference>
<dbReference type="Gene3D" id="3.10.290.10">
    <property type="entry name" value="RNA-binding S4 domain"/>
    <property type="match status" value="1"/>
</dbReference>
<protein>
    <recommendedName>
        <fullName evidence="5">Pseudouridine synthase</fullName>
        <ecNumber evidence="5">5.4.99.-</ecNumber>
    </recommendedName>
</protein>
<evidence type="ECO:0000256" key="3">
    <source>
        <dbReference type="ARBA" id="ARBA00023235"/>
    </source>
</evidence>
<dbReference type="InterPro" id="IPR006224">
    <property type="entry name" value="PsdUridine_synth_RluA-like_CS"/>
</dbReference>
<keyword evidence="4" id="KW-0694">RNA-binding</keyword>
<dbReference type="PROSITE" id="PS50889">
    <property type="entry name" value="S4"/>
    <property type="match status" value="1"/>
</dbReference>
<dbReference type="SUPFAM" id="SSF55174">
    <property type="entry name" value="Alpha-L RNA-binding motif"/>
    <property type="match status" value="1"/>
</dbReference>
<dbReference type="PANTHER" id="PTHR21600:SF83">
    <property type="entry name" value="PSEUDOURIDYLATE SYNTHASE RPUSD4, MITOCHONDRIAL"/>
    <property type="match status" value="1"/>
</dbReference>
<reference evidence="7" key="1">
    <citation type="submission" date="2022-08" db="EMBL/GenBank/DDBJ databases">
        <title>Alicyclobacillus dauci DSM2870, complete genome.</title>
        <authorList>
            <person name="Wang Q."/>
            <person name="Cai R."/>
            <person name="Wang Z."/>
        </authorList>
    </citation>
    <scope>NUCLEOTIDE SEQUENCE</scope>
    <source>
        <strain evidence="7">DSM 28700</strain>
    </source>
</reference>
<evidence type="ECO:0000256" key="5">
    <source>
        <dbReference type="RuleBase" id="RU362028"/>
    </source>
</evidence>
<evidence type="ECO:0000313" key="8">
    <source>
        <dbReference type="Proteomes" id="UP001164803"/>
    </source>
</evidence>
<gene>
    <name evidence="7" type="ORF">NZD86_14210</name>
</gene>
<dbReference type="Gene3D" id="3.30.2350.10">
    <property type="entry name" value="Pseudouridine synthase"/>
    <property type="match status" value="1"/>
</dbReference>
<evidence type="ECO:0000256" key="4">
    <source>
        <dbReference type="PROSITE-ProRule" id="PRU00182"/>
    </source>
</evidence>
<comment type="catalytic activity">
    <reaction evidence="1 5">
        <text>a uridine in RNA = a pseudouridine in RNA</text>
        <dbReference type="Rhea" id="RHEA:48348"/>
        <dbReference type="Rhea" id="RHEA-COMP:12068"/>
        <dbReference type="Rhea" id="RHEA-COMP:12069"/>
        <dbReference type="ChEBI" id="CHEBI:65314"/>
        <dbReference type="ChEBI" id="CHEBI:65315"/>
    </reaction>
</comment>
<proteinExistence type="inferred from homology"/>
<accession>A0ABY6YZA1</accession>
<dbReference type="PANTHER" id="PTHR21600">
    <property type="entry name" value="MITOCHONDRIAL RNA PSEUDOURIDINE SYNTHASE"/>
    <property type="match status" value="1"/>
</dbReference>
<keyword evidence="8" id="KW-1185">Reference proteome</keyword>
<comment type="function">
    <text evidence="5">Responsible for synthesis of pseudouridine from uracil.</text>
</comment>
<dbReference type="EC" id="5.4.99.-" evidence="5"/>
<dbReference type="RefSeq" id="WP_268042717.1">
    <property type="nucleotide sequence ID" value="NZ_CP104064.1"/>
</dbReference>
<dbReference type="EMBL" id="CP104064">
    <property type="protein sequence ID" value="WAH35451.1"/>
    <property type="molecule type" value="Genomic_DNA"/>
</dbReference>
<name>A0ABY6YZA1_9BACL</name>
<dbReference type="CDD" id="cd02869">
    <property type="entry name" value="PseudoU_synth_RluA_like"/>
    <property type="match status" value="1"/>
</dbReference>
<keyword evidence="3 5" id="KW-0413">Isomerase</keyword>
<dbReference type="Pfam" id="PF00849">
    <property type="entry name" value="PseudoU_synth_2"/>
    <property type="match status" value="1"/>
</dbReference>
<sequence>MVSVIIDKADDGKQVHKWLRLLLPGMPLSGIHKFIRTGRIKVNGKRAKRDTVLHQGDAVNLYMTEEDYEASRKRKREKFSGVQRNVDVRYEDDELVIVNKPAGTLVHSADGTDYASTLQAQVEAYVHDRTEMKAGQAFSPAPVHRLDRNTSGLVIFAKTSRAAKAFGEAFQSGVMEKDYITLVTGTVRKPGKVAAALIRANEEVTRVDERGKESYTSYEPVATAGGTTLLSVRIESGRTHQIRAHLSHIGHPLVGDVKYGARRQPGETFYLHAAHLSVGHELDVTAPLPGRFVRKLTSLGYRMQELQEMLARFS</sequence>
<dbReference type="InterPro" id="IPR006225">
    <property type="entry name" value="PsdUridine_synth_RluC/D"/>
</dbReference>
<evidence type="ECO:0000256" key="1">
    <source>
        <dbReference type="ARBA" id="ARBA00000073"/>
    </source>
</evidence>
<dbReference type="Proteomes" id="UP001164803">
    <property type="component" value="Chromosome"/>
</dbReference>
<dbReference type="NCBIfam" id="TIGR00005">
    <property type="entry name" value="rluA_subfam"/>
    <property type="match status" value="1"/>
</dbReference>